<evidence type="ECO:0000256" key="1">
    <source>
        <dbReference type="PROSITE-ProRule" id="PRU00221"/>
    </source>
</evidence>
<feature type="repeat" description="WD" evidence="1">
    <location>
        <begin position="486"/>
        <end position="520"/>
    </location>
</feature>
<reference evidence="4" key="1">
    <citation type="submission" date="2017-02" db="EMBL/GenBank/DDBJ databases">
        <authorList>
            <person name="Varghese N."/>
            <person name="Submissions S."/>
        </authorList>
    </citation>
    <scope>NUCLEOTIDE SEQUENCE [LARGE SCALE GENOMIC DNA]</scope>
    <source>
        <strain evidence="4">ATCC 700200</strain>
    </source>
</reference>
<evidence type="ECO:0000313" key="3">
    <source>
        <dbReference type="EMBL" id="SKA79798.1"/>
    </source>
</evidence>
<feature type="domain" description="BIG2" evidence="2">
    <location>
        <begin position="561"/>
        <end position="643"/>
    </location>
</feature>
<dbReference type="PANTHER" id="PTHR35889:SF3">
    <property type="entry name" value="F-BOX DOMAIN-CONTAINING PROTEIN"/>
    <property type="match status" value="1"/>
</dbReference>
<dbReference type="Proteomes" id="UP000190774">
    <property type="component" value="Unassembled WGS sequence"/>
</dbReference>
<dbReference type="Gene3D" id="2.60.40.1080">
    <property type="match status" value="2"/>
</dbReference>
<dbReference type="SMART" id="SM00635">
    <property type="entry name" value="BID_2"/>
    <property type="match status" value="2"/>
</dbReference>
<dbReference type="InterPro" id="IPR036322">
    <property type="entry name" value="WD40_repeat_dom_sf"/>
</dbReference>
<dbReference type="GO" id="GO:0009055">
    <property type="term" value="F:electron transfer activity"/>
    <property type="evidence" value="ECO:0007669"/>
    <property type="project" value="InterPro"/>
</dbReference>
<dbReference type="PROSITE" id="PS50082">
    <property type="entry name" value="WD_REPEATS_2"/>
    <property type="match status" value="2"/>
</dbReference>
<dbReference type="InterPro" id="IPR003343">
    <property type="entry name" value="Big_2"/>
</dbReference>
<dbReference type="RefSeq" id="WP_245846438.1">
    <property type="nucleotide sequence ID" value="NZ_FUYE01000002.1"/>
</dbReference>
<proteinExistence type="predicted"/>
<organism evidence="3 4">
    <name type="scientific">Prosthecobacter debontii</name>
    <dbReference type="NCBI Taxonomy" id="48467"/>
    <lineage>
        <taxon>Bacteria</taxon>
        <taxon>Pseudomonadati</taxon>
        <taxon>Verrucomicrobiota</taxon>
        <taxon>Verrucomicrobiia</taxon>
        <taxon>Verrucomicrobiales</taxon>
        <taxon>Verrucomicrobiaceae</taxon>
        <taxon>Prosthecobacter</taxon>
    </lineage>
</organism>
<sequence>MDDPAGLHWGGQETSYGLRFRALLLLDLLQPPMKTPLFTFSCLSMLALAVHAAPPKKEEGIDPNKPVSFYKHIRPILQANCTGCHQPAKAKGDYVMTDFAKLLAGGEEGNAIVPGKPEESNLIKLSSPNAEGKVEMPPKGDPLHETQLALIKRWISEGAKDDTPASALAHYDMEHPPVYVTAPAVTSMEYSPDGSMLAVAGYHEVLIHKADGSGLVARLVGLSERIQKLAWSPDGKKIAVTGGSPAREGEIQVWDVTKKKLELSKSLTFDTLYGVSWAPDGKFIAVGCADNGLRAIDAATGKETLFMGGHSDWVLDTVWSTDGKLLVSCGRDMSVKLTEVETQRFIDNITSITPGALKGGVQALARHPSRNEILIGGTDGMPAIYRMERITKRVIGDNANLIRKFPVMQGRIFGVDFAPDGKRIVAGASHEGTGQVNIYASDYDSTMPDEVKTIVETRSGTGKALDDWIVKDVKLISSTPMPTGGVFTVSFSPDGQTVAAAGQDGRIRLIEASTGKIAKEFVSVPLTENKALAASEVIADDSVRATATKDDKVETLVPGLTVASIEVQPTSISVAKPTEYAQLLVTATMSDGSKADITRMAKLTFNGGDAASVNERGMVRPIKDGKGEVKVAFMGKSAVIPVSVAGMNLALKPDYVRDVMPITSKLGCNMGTCHGAKDGKAGFKLSLRGYDPIYDVLAFTDELGSRRVNVASPDHSLMLLKASGSVPHEGGQLTVPGELYYETLKAWISQGARLDLKTPRVTSIEVFPKNPVLERIGNRQQMRVIARYADGYVKDVTAEAFMESGNGDVIEADKSGLMTSLRRGEAAILARFEGAYAATTVTVMGDRTGFAWKEPEKWTKIDELVAKKWQRMKIEPSGLCTDEDFLRRIHIDLTGLPPKPEEVRAFVADNRDTRTKRNEVIDKLIGNPDFVDHWANKWADMLQVNSKFLGTEGVKILRDWIKQQVADNTPYDRMAYRIITATGSTKDNPAAAYFKTVRTPEELVENTTHLFLATRFNCNKCHDHPFEKWTWDQYYQTAAFFAQVDLKTDPASAGKTIGGTAVEGAKPLYEIVSDKTEGEMNHLRTNAPVAPKVPFEMELVSKTAKTRREQFATWMTSPDNDYFAMSYANRIWGYLTGTGVIEPLDDIRAGNPPSNPELLQYLTNEFIQSGFNVRHLMKIITQSRSYQLSLATNKWNEDDKVNYSHAKARRLPAEVLFDSVFAVTGSMPNIPGVPKGTRAAQLIDGQTQLPDGFLTNFGKPARESVCECERSNEVNLGPVMALMSGPTVGDAISDPNNAIAKLAREVKDDAKLVEEIFVRILNRKPTGKEINAALASMAGMDSENKVLAAEWQAKEVEQKPVIEKAEADRLALMEKTKGELESYKVKMAPEWKKKEEARLAAIKKAEEGVKKVADTAPVQQPRWEQYADLSTEWYPLELTVNRAGGVEKLEVQPDGSVLATPLADGKVTPGNYMVNGKSPLETITAIKLEVLPDDSLPNNGPGLAPDGNFVLSEFNVSATPASAEGGKRVKGGTPVEVRNPKADFEQTGFPVTEALKKGNRDKGWAVSPEGGYRHEAIFEFAKPIAYKGGAQIIVQMSQPFQNGKYNLGRFRLWVTSSPAPRFGVAKLVADAIKAPVAKRTQEQKEALAAHFLAQFKDYQSTKKTLVAAQRPVQVDPQLIVLKNQYTEATNPIVLDPKLVQLRRDAELSRKQLEDKRLTAAQDLAWALINSPAFLFNH</sequence>
<dbReference type="GO" id="GO:0020037">
    <property type="term" value="F:heme binding"/>
    <property type="evidence" value="ECO:0007669"/>
    <property type="project" value="InterPro"/>
</dbReference>
<dbReference type="Pfam" id="PF07587">
    <property type="entry name" value="PSD1"/>
    <property type="match status" value="1"/>
</dbReference>
<dbReference type="Pfam" id="PF07635">
    <property type="entry name" value="PSCyt1"/>
    <property type="match status" value="1"/>
</dbReference>
<accession>A0A1T4WSI2</accession>
<evidence type="ECO:0000259" key="2">
    <source>
        <dbReference type="SMART" id="SM00635"/>
    </source>
</evidence>
<dbReference type="Pfam" id="PF07583">
    <property type="entry name" value="PSCyt2"/>
    <property type="match status" value="1"/>
</dbReference>
<protein>
    <submittedName>
        <fullName evidence="3">WD domain-containing protein, G-beta repeat-containing protein</fullName>
    </submittedName>
</protein>
<dbReference type="InterPro" id="IPR022655">
    <property type="entry name" value="DUF1553"/>
</dbReference>
<dbReference type="InterPro" id="IPR015943">
    <property type="entry name" value="WD40/YVTN_repeat-like_dom_sf"/>
</dbReference>
<dbReference type="EMBL" id="FUYE01000002">
    <property type="protein sequence ID" value="SKA79798.1"/>
    <property type="molecule type" value="Genomic_DNA"/>
</dbReference>
<dbReference type="InterPro" id="IPR011444">
    <property type="entry name" value="DUF1549"/>
</dbReference>
<dbReference type="InterPro" id="IPR011429">
    <property type="entry name" value="Cyt_c_Planctomycete-type"/>
</dbReference>
<keyword evidence="4" id="KW-1185">Reference proteome</keyword>
<dbReference type="SUPFAM" id="SSF50978">
    <property type="entry name" value="WD40 repeat-like"/>
    <property type="match status" value="1"/>
</dbReference>
<dbReference type="Pfam" id="PF00400">
    <property type="entry name" value="WD40"/>
    <property type="match status" value="3"/>
</dbReference>
<dbReference type="Gene3D" id="2.130.10.10">
    <property type="entry name" value="YVTN repeat-like/Quinoprotein amine dehydrogenase"/>
    <property type="match status" value="3"/>
</dbReference>
<dbReference type="PANTHER" id="PTHR35889">
    <property type="entry name" value="CYCLOINULO-OLIGOSACCHARIDE FRUCTANOTRANSFERASE-RELATED"/>
    <property type="match status" value="1"/>
</dbReference>
<dbReference type="InterPro" id="IPR036909">
    <property type="entry name" value="Cyt_c-like_dom_sf"/>
</dbReference>
<evidence type="ECO:0000313" key="4">
    <source>
        <dbReference type="Proteomes" id="UP000190774"/>
    </source>
</evidence>
<gene>
    <name evidence="3" type="ORF">SAMN02745166_00544</name>
</gene>
<feature type="repeat" description="WD" evidence="1">
    <location>
        <begin position="307"/>
        <end position="348"/>
    </location>
</feature>
<dbReference type="InterPro" id="IPR001680">
    <property type="entry name" value="WD40_rpt"/>
</dbReference>
<dbReference type="SUPFAM" id="SSF46626">
    <property type="entry name" value="Cytochrome c"/>
    <property type="match status" value="1"/>
</dbReference>
<feature type="domain" description="BIG2" evidence="2">
    <location>
        <begin position="760"/>
        <end position="842"/>
    </location>
</feature>
<keyword evidence="1" id="KW-0853">WD repeat</keyword>
<dbReference type="SMART" id="SM00320">
    <property type="entry name" value="WD40"/>
    <property type="match status" value="7"/>
</dbReference>
<name>A0A1T4WSI2_9BACT</name>
<dbReference type="STRING" id="48467.SAMN02745166_00544"/>